<name>A0AC61QJ35_9BACT</name>
<evidence type="ECO:0000313" key="1">
    <source>
        <dbReference type="EMBL" id="TDF72992.1"/>
    </source>
</evidence>
<evidence type="ECO:0000313" key="2">
    <source>
        <dbReference type="Proteomes" id="UP000294588"/>
    </source>
</evidence>
<organism evidence="1 2">
    <name type="scientific">Candidatus Syntrophosphaera thermopropionivorans</name>
    <dbReference type="NCBI Taxonomy" id="2593015"/>
    <lineage>
        <taxon>Bacteria</taxon>
        <taxon>Pseudomonadati</taxon>
        <taxon>Candidatus Cloacimonadota</taxon>
        <taxon>Candidatus Cloacimonadia</taxon>
        <taxon>Candidatus Cloacimonadales</taxon>
        <taxon>Candidatus Cloacimonadaceae</taxon>
        <taxon>Candidatus Syntrophosphaera</taxon>
    </lineage>
</organism>
<keyword evidence="2" id="KW-1185">Reference proteome</keyword>
<gene>
    <name evidence="1" type="ORF">E0946_04220</name>
</gene>
<dbReference type="EMBL" id="SMOG01000010">
    <property type="protein sequence ID" value="TDF72992.1"/>
    <property type="molecule type" value="Genomic_DNA"/>
</dbReference>
<reference evidence="1" key="1">
    <citation type="submission" date="2019-03" db="EMBL/GenBank/DDBJ databases">
        <title>Candidatus Syntrophosphaera thermopropionivorans: a novel player in syntrophic propionate oxidation during anaerobic digestion.</title>
        <authorList>
            <person name="Dyksma S."/>
        </authorList>
    </citation>
    <scope>NUCLEOTIDE SEQUENCE</scope>
    <source>
        <strain evidence="1">W5</strain>
    </source>
</reference>
<dbReference type="Proteomes" id="UP000294588">
    <property type="component" value="Unassembled WGS sequence"/>
</dbReference>
<comment type="caution">
    <text evidence="1">The sequence shown here is derived from an EMBL/GenBank/DDBJ whole genome shotgun (WGS) entry which is preliminary data.</text>
</comment>
<protein>
    <submittedName>
        <fullName evidence="1">Uncharacterized protein</fullName>
    </submittedName>
</protein>
<accession>A0AC61QJ35</accession>
<proteinExistence type="predicted"/>
<sequence length="181" mass="20946">MQFRYLKDLAMALIAISLIACAIRLISLNEANRKIPPQSKYTHESVSDTLRAQIMSIESSILDRKNFVFSVTHDPLRQGNIIKDRFDMQKEFENAVRNMFRPTGTYIDEETGRRLVTIEYQDRIYTAGVGDVVEGRKIMWITEQNIGIYYGGPQTIPIQPRPPIPDFSLEETRQKSLEQNY</sequence>